<name>A0AAU7U8N7_9DEIO</name>
<feature type="transmembrane region" description="Helical" evidence="1">
    <location>
        <begin position="102"/>
        <end position="120"/>
    </location>
</feature>
<protein>
    <submittedName>
        <fullName evidence="2">Uncharacterized protein</fullName>
    </submittedName>
</protein>
<proteinExistence type="predicted"/>
<sequence length="161" mass="17610">MAFITWLHDLQFPSAAARLFPTPLALATLVLFVWSLGPAIRGRIQPPMVWWLRLTWVLTLIPAATGVILAVGGDKVASAVAATGRSTTRYGFPPDPSRNWEHWMYAALILASLYAIELLVQGRIIRHQTGLRLLPVATLFLYGVAYMVGRVAVFPGSTPGT</sequence>
<gene>
    <name evidence="2" type="ORF">ABOD76_14895</name>
</gene>
<keyword evidence="1" id="KW-0472">Membrane</keyword>
<dbReference type="RefSeq" id="WP_350242764.1">
    <property type="nucleotide sequence ID" value="NZ_CP158299.1"/>
</dbReference>
<reference evidence="2" key="1">
    <citation type="submission" date="2024-06" db="EMBL/GenBank/DDBJ databases">
        <title>Draft Genome Sequence of Deinococcus sonorensis Type Strain KR-87, a Biofilm Producing Representative of the Genus Deinococcus.</title>
        <authorList>
            <person name="Boren L.S."/>
            <person name="Grosso R.A."/>
            <person name="Hugenberg-Cox A.N."/>
            <person name="Hill J.T.E."/>
            <person name="Albert C.M."/>
            <person name="Tuohy J.M."/>
        </authorList>
    </citation>
    <scope>NUCLEOTIDE SEQUENCE</scope>
    <source>
        <strain evidence="2">KR-87</strain>
    </source>
</reference>
<feature type="transmembrane region" description="Helical" evidence="1">
    <location>
        <begin position="20"/>
        <end position="37"/>
    </location>
</feature>
<evidence type="ECO:0000256" key="1">
    <source>
        <dbReference type="SAM" id="Phobius"/>
    </source>
</evidence>
<dbReference type="KEGG" id="dsc:ABOD76_14895"/>
<accession>A0AAU7U8N7</accession>
<dbReference type="EMBL" id="CP158299">
    <property type="protein sequence ID" value="XBV84727.1"/>
    <property type="molecule type" value="Genomic_DNA"/>
</dbReference>
<dbReference type="AlphaFoldDB" id="A0AAU7U8N7"/>
<feature type="transmembrane region" description="Helical" evidence="1">
    <location>
        <begin position="49"/>
        <end position="71"/>
    </location>
</feature>
<organism evidence="2">
    <name type="scientific">Deinococcus sonorensis KR-87</name>
    <dbReference type="NCBI Taxonomy" id="694439"/>
    <lineage>
        <taxon>Bacteria</taxon>
        <taxon>Thermotogati</taxon>
        <taxon>Deinococcota</taxon>
        <taxon>Deinococci</taxon>
        <taxon>Deinococcales</taxon>
        <taxon>Deinococcaceae</taxon>
        <taxon>Deinococcus</taxon>
    </lineage>
</organism>
<evidence type="ECO:0000313" key="2">
    <source>
        <dbReference type="EMBL" id="XBV84727.1"/>
    </source>
</evidence>
<keyword evidence="1" id="KW-0812">Transmembrane</keyword>
<keyword evidence="1" id="KW-1133">Transmembrane helix</keyword>
<feature type="transmembrane region" description="Helical" evidence="1">
    <location>
        <begin position="132"/>
        <end position="153"/>
    </location>
</feature>